<organism evidence="4 5">
    <name type="scientific">Cupriavidus necator</name>
    <name type="common">Alcaligenes eutrophus</name>
    <name type="synonym">Ralstonia eutropha</name>
    <dbReference type="NCBI Taxonomy" id="106590"/>
    <lineage>
        <taxon>Bacteria</taxon>
        <taxon>Pseudomonadati</taxon>
        <taxon>Pseudomonadota</taxon>
        <taxon>Betaproteobacteria</taxon>
        <taxon>Burkholderiales</taxon>
        <taxon>Burkholderiaceae</taxon>
        <taxon>Cupriavidus</taxon>
    </lineage>
</organism>
<dbReference type="InterPro" id="IPR058634">
    <property type="entry name" value="AaeA-lik-b-barrel"/>
</dbReference>
<keyword evidence="1" id="KW-0175">Coiled coil</keyword>
<evidence type="ECO:0000313" key="5">
    <source>
        <dbReference type="Proteomes" id="UP000253501"/>
    </source>
</evidence>
<reference evidence="4 5" key="1">
    <citation type="submission" date="2018-04" db="EMBL/GenBank/DDBJ databases">
        <title>Cupriavidus necator CR12 genome sequencing and assembly.</title>
        <authorList>
            <person name="Ben Fekih I."/>
            <person name="Mazhar H.S."/>
            <person name="Bello S.K."/>
            <person name="Rensing C."/>
        </authorList>
    </citation>
    <scope>NUCLEOTIDE SEQUENCE [LARGE SCALE GENOMIC DNA]</scope>
    <source>
        <strain evidence="4 5">CR12</strain>
    </source>
</reference>
<evidence type="ECO:0000259" key="2">
    <source>
        <dbReference type="Pfam" id="PF25917"/>
    </source>
</evidence>
<proteinExistence type="predicted"/>
<evidence type="ECO:0000259" key="3">
    <source>
        <dbReference type="Pfam" id="PF25963"/>
    </source>
</evidence>
<comment type="caution">
    <text evidence="4">The sequence shown here is derived from an EMBL/GenBank/DDBJ whole genome shotgun (WGS) entry which is preliminary data.</text>
</comment>
<dbReference type="InterPro" id="IPR058625">
    <property type="entry name" value="MdtA-like_BSH"/>
</dbReference>
<sequence length="277" mass="29447">MIRKLSLLGPVAVTLAAVVAAALTAWHLWQYYTEAPWTRDGHVRAEVIQVAPDVSGLVTAVPVGDNARVQRGQVLFVVDQDRFSLALKQAQAEAASARAALALGRRQASNAAGVAAVAAAQARIDEADAAVDVARLNLARCRVTSPVDGYVSDRLPRAGDFATRGKPALSVVASGSQYVEGYFEETKLPAIRVGSAAEVHIMGQRTPLRGHVQSIAPGIEDQDRAIGPNLLPSVNPTFNWVRLAQRIPVRIALDQVPAGTHLIAGQTATVRIRAPRE</sequence>
<feature type="domain" description="Multidrug resistance protein MdtA-like barrel-sandwich hybrid" evidence="2">
    <location>
        <begin position="47"/>
        <end position="172"/>
    </location>
</feature>
<dbReference type="PANTHER" id="PTHR30367">
    <property type="entry name" value="P-HYDROXYBENZOIC ACID EFFLUX PUMP SUBUNIT AAEA-RELATED"/>
    <property type="match status" value="1"/>
</dbReference>
<dbReference type="Pfam" id="PF25963">
    <property type="entry name" value="Beta-barrel_AAEA"/>
    <property type="match status" value="1"/>
</dbReference>
<name>A0A367PRU4_CUPNE</name>
<dbReference type="Pfam" id="PF25917">
    <property type="entry name" value="BSH_RND"/>
    <property type="match status" value="1"/>
</dbReference>
<gene>
    <name evidence="4" type="ORF">DDK22_03865</name>
</gene>
<dbReference type="Proteomes" id="UP000253501">
    <property type="component" value="Unassembled WGS sequence"/>
</dbReference>
<dbReference type="RefSeq" id="WP_114130793.1">
    <property type="nucleotide sequence ID" value="NZ_CP068435.1"/>
</dbReference>
<dbReference type="Gene3D" id="2.40.30.170">
    <property type="match status" value="1"/>
</dbReference>
<dbReference type="PANTHER" id="PTHR30367:SF12">
    <property type="entry name" value="P-HYDROXYBENZOIC ACID EFFLUX PUMP SUBUNIT AAEA"/>
    <property type="match status" value="1"/>
</dbReference>
<feature type="coiled-coil region" evidence="1">
    <location>
        <begin position="87"/>
        <end position="137"/>
    </location>
</feature>
<evidence type="ECO:0000256" key="1">
    <source>
        <dbReference type="SAM" id="Coils"/>
    </source>
</evidence>
<protein>
    <submittedName>
        <fullName evidence="4">HlyD family secretion protein</fullName>
    </submittedName>
</protein>
<dbReference type="GO" id="GO:0055085">
    <property type="term" value="P:transmembrane transport"/>
    <property type="evidence" value="ECO:0007669"/>
    <property type="project" value="InterPro"/>
</dbReference>
<feature type="domain" description="p-hydroxybenzoic acid efflux pump subunit AaeA-like beta-barrel" evidence="3">
    <location>
        <begin position="176"/>
        <end position="272"/>
    </location>
</feature>
<evidence type="ECO:0000313" key="4">
    <source>
        <dbReference type="EMBL" id="RCJ09766.1"/>
    </source>
</evidence>
<accession>A0A367PRU4</accession>
<dbReference type="Gene3D" id="2.40.50.100">
    <property type="match status" value="1"/>
</dbReference>
<dbReference type="AlphaFoldDB" id="A0A367PRU4"/>
<dbReference type="SUPFAM" id="SSF111369">
    <property type="entry name" value="HlyD-like secretion proteins"/>
    <property type="match status" value="1"/>
</dbReference>
<dbReference type="EMBL" id="QDHA01000008">
    <property type="protein sequence ID" value="RCJ09766.1"/>
    <property type="molecule type" value="Genomic_DNA"/>
</dbReference>
<dbReference type="InterPro" id="IPR050393">
    <property type="entry name" value="MFP_Efflux_Pump"/>
</dbReference>